<sequence>MNRALLIVFAAVVLAGCSNDPASGHHGSPPKDPADYHGVPTDDRPPSMLDTPDTARPAQPPQ</sequence>
<dbReference type="PROSITE" id="PS51257">
    <property type="entry name" value="PROKAR_LIPOPROTEIN"/>
    <property type="match status" value="1"/>
</dbReference>
<organism evidence="2 3">
    <name type="scientific">Paraburkholderia phenazinium</name>
    <dbReference type="NCBI Taxonomy" id="60549"/>
    <lineage>
        <taxon>Bacteria</taxon>
        <taxon>Pseudomonadati</taxon>
        <taxon>Pseudomonadota</taxon>
        <taxon>Betaproteobacteria</taxon>
        <taxon>Burkholderiales</taxon>
        <taxon>Burkholderiaceae</taxon>
        <taxon>Paraburkholderia</taxon>
    </lineage>
</organism>
<dbReference type="AlphaFoldDB" id="A0A1N6FPP4"/>
<feature type="compositionally biased region" description="Basic and acidic residues" evidence="1">
    <location>
        <begin position="32"/>
        <end position="45"/>
    </location>
</feature>
<evidence type="ECO:0000256" key="1">
    <source>
        <dbReference type="SAM" id="MobiDB-lite"/>
    </source>
</evidence>
<protein>
    <recommendedName>
        <fullName evidence="4">Lipoprotein</fullName>
    </recommendedName>
</protein>
<evidence type="ECO:0000313" key="2">
    <source>
        <dbReference type="EMBL" id="SIN97191.1"/>
    </source>
</evidence>
<evidence type="ECO:0000313" key="3">
    <source>
        <dbReference type="Proteomes" id="UP000184693"/>
    </source>
</evidence>
<evidence type="ECO:0008006" key="4">
    <source>
        <dbReference type="Google" id="ProtNLM"/>
    </source>
</evidence>
<dbReference type="OrthoDB" id="9019332at2"/>
<proteinExistence type="predicted"/>
<reference evidence="2 3" key="1">
    <citation type="submission" date="2016-11" db="EMBL/GenBank/DDBJ databases">
        <authorList>
            <person name="Jaros S."/>
            <person name="Januszkiewicz K."/>
            <person name="Wedrychowicz H."/>
        </authorList>
    </citation>
    <scope>NUCLEOTIDE SEQUENCE [LARGE SCALE GENOMIC DNA]</scope>
    <source>
        <strain evidence="2 3">GAS86</strain>
    </source>
</reference>
<feature type="region of interest" description="Disordered" evidence="1">
    <location>
        <begin position="17"/>
        <end position="62"/>
    </location>
</feature>
<name>A0A1N6FPP4_9BURK</name>
<dbReference type="EMBL" id="FSRM01000001">
    <property type="protein sequence ID" value="SIN97191.1"/>
    <property type="molecule type" value="Genomic_DNA"/>
</dbReference>
<dbReference type="Proteomes" id="UP000184693">
    <property type="component" value="Unassembled WGS sequence"/>
</dbReference>
<dbReference type="RefSeq" id="WP_074263902.1">
    <property type="nucleotide sequence ID" value="NZ_FSRM01000001.1"/>
</dbReference>
<accession>A0A1N6FPP4</accession>
<gene>
    <name evidence="2" type="ORF">SAMN05444168_1752</name>
</gene>